<dbReference type="GO" id="GO:0046872">
    <property type="term" value="F:metal ion binding"/>
    <property type="evidence" value="ECO:0007669"/>
    <property type="project" value="UniProtKB-KW"/>
</dbReference>
<evidence type="ECO:0000256" key="17">
    <source>
        <dbReference type="SAM" id="MobiDB-lite"/>
    </source>
</evidence>
<dbReference type="PROSITE" id="PS50011">
    <property type="entry name" value="PROTEIN_KINASE_DOM"/>
    <property type="match status" value="1"/>
</dbReference>
<evidence type="ECO:0000256" key="1">
    <source>
        <dbReference type="ARBA" id="ARBA00004123"/>
    </source>
</evidence>
<dbReference type="Pfam" id="PF00069">
    <property type="entry name" value="Pkinase"/>
    <property type="match status" value="1"/>
</dbReference>
<dbReference type="SUPFAM" id="SSF56112">
    <property type="entry name" value="Protein kinase-like (PK-like)"/>
    <property type="match status" value="1"/>
</dbReference>
<dbReference type="GO" id="GO:0016592">
    <property type="term" value="C:mediator complex"/>
    <property type="evidence" value="ECO:0007669"/>
    <property type="project" value="TreeGrafter"/>
</dbReference>
<comment type="catalytic activity">
    <reaction evidence="15">
        <text>L-seryl-[protein] + ATP = O-phospho-L-seryl-[protein] + ADP + H(+)</text>
        <dbReference type="Rhea" id="RHEA:17989"/>
        <dbReference type="Rhea" id="RHEA-COMP:9863"/>
        <dbReference type="Rhea" id="RHEA-COMP:11604"/>
        <dbReference type="ChEBI" id="CHEBI:15378"/>
        <dbReference type="ChEBI" id="CHEBI:29999"/>
        <dbReference type="ChEBI" id="CHEBI:30616"/>
        <dbReference type="ChEBI" id="CHEBI:83421"/>
        <dbReference type="ChEBI" id="CHEBI:456216"/>
        <dbReference type="EC" id="2.7.11.22"/>
    </reaction>
</comment>
<name>A0A2G5B9A8_COERN</name>
<evidence type="ECO:0000256" key="8">
    <source>
        <dbReference type="ARBA" id="ARBA00022723"/>
    </source>
</evidence>
<feature type="compositionally biased region" description="Polar residues" evidence="17">
    <location>
        <begin position="370"/>
        <end position="383"/>
    </location>
</feature>
<evidence type="ECO:0000313" key="19">
    <source>
        <dbReference type="EMBL" id="PIA15591.1"/>
    </source>
</evidence>
<keyword evidence="20" id="KW-1185">Reference proteome</keyword>
<evidence type="ECO:0000256" key="6">
    <source>
        <dbReference type="ARBA" id="ARBA00022527"/>
    </source>
</evidence>
<keyword evidence="7" id="KW-0808">Transferase</keyword>
<dbReference type="PANTHER" id="PTHR24056">
    <property type="entry name" value="CELL DIVISION PROTEIN KINASE"/>
    <property type="match status" value="1"/>
</dbReference>
<evidence type="ECO:0000256" key="2">
    <source>
        <dbReference type="ARBA" id="ARBA00006485"/>
    </source>
</evidence>
<comment type="subcellular location">
    <subcellularLocation>
        <location evidence="1">Nucleus</location>
    </subcellularLocation>
</comment>
<gene>
    <name evidence="19" type="ORF">COEREDRAFT_74748</name>
</gene>
<evidence type="ECO:0000256" key="13">
    <source>
        <dbReference type="ARBA" id="ARBA00041823"/>
    </source>
</evidence>
<evidence type="ECO:0000256" key="3">
    <source>
        <dbReference type="ARBA" id="ARBA00012409"/>
    </source>
</evidence>
<evidence type="ECO:0000256" key="10">
    <source>
        <dbReference type="ARBA" id="ARBA00022777"/>
    </source>
</evidence>
<keyword evidence="12" id="KW-0539">Nucleus</keyword>
<accession>A0A2G5B9A8</accession>
<evidence type="ECO:0000256" key="12">
    <source>
        <dbReference type="ARBA" id="ARBA00023242"/>
    </source>
</evidence>
<comment type="similarity">
    <text evidence="2">Belongs to the protein kinase superfamily. CMGC Ser/Thr protein kinase family. CDC2/CDKX subfamily.</text>
</comment>
<keyword evidence="9" id="KW-0547">Nucleotide-binding</keyword>
<evidence type="ECO:0000256" key="11">
    <source>
        <dbReference type="ARBA" id="ARBA00022840"/>
    </source>
</evidence>
<feature type="region of interest" description="Disordered" evidence="17">
    <location>
        <begin position="357"/>
        <end position="383"/>
    </location>
</feature>
<sequence>MENYKRKREKQRVRVRSKYEIIGFISSGTYGRVYKARPREGPQVELAIKKFKPEREGEARPSSGISQSACREIGLCRELHHENIVELCEVLMDDNAIHMVMDYAEFDLLSIMQHHTHHLRKPMTELVIKSLLWQLLNGVSYLHANLILQRDLKPANIMITSSGVVKVGDMGLARVFRRPFQSLYNGDKVVVTVWYRAPELLLGTRHYTTAVDMWSVGCIFAEMLALRPIFKGDEIKMEKKQIPFQRNQVNRIIEVLGTPSKEQWPTMELMPDYAQMKQFRNYPNALKAWFTNTGHKSEAGLQLLSSLLEYDPERRITAEDALDHPYFCEEPRPARHPFLEQNISYPRRRLTLDDLCDAKPQHPKIPPHSESGTTGSSTMNTVA</sequence>
<dbReference type="OrthoDB" id="6284126at2759"/>
<dbReference type="EMBL" id="KZ303506">
    <property type="protein sequence ID" value="PIA15591.1"/>
    <property type="molecule type" value="Genomic_DNA"/>
</dbReference>
<dbReference type="GO" id="GO:0005524">
    <property type="term" value="F:ATP binding"/>
    <property type="evidence" value="ECO:0007669"/>
    <property type="project" value="UniProtKB-KW"/>
</dbReference>
<dbReference type="GO" id="GO:0004693">
    <property type="term" value="F:cyclin-dependent protein serine/threonine kinase activity"/>
    <property type="evidence" value="ECO:0007669"/>
    <property type="project" value="UniProtKB-EC"/>
</dbReference>
<keyword evidence="5" id="KW-0678">Repressor</keyword>
<dbReference type="Gene3D" id="3.30.200.20">
    <property type="entry name" value="Phosphorylase Kinase, domain 1"/>
    <property type="match status" value="1"/>
</dbReference>
<dbReference type="EC" id="2.7.11.23" evidence="3"/>
<organism evidence="19 20">
    <name type="scientific">Coemansia reversa (strain ATCC 12441 / NRRL 1564)</name>
    <dbReference type="NCBI Taxonomy" id="763665"/>
    <lineage>
        <taxon>Eukaryota</taxon>
        <taxon>Fungi</taxon>
        <taxon>Fungi incertae sedis</taxon>
        <taxon>Zoopagomycota</taxon>
        <taxon>Kickxellomycotina</taxon>
        <taxon>Kickxellomycetes</taxon>
        <taxon>Kickxellales</taxon>
        <taxon>Kickxellaceae</taxon>
        <taxon>Coemansia</taxon>
    </lineage>
</organism>
<protein>
    <recommendedName>
        <fullName evidence="13">Cyclin-dependent kinase 8</fullName>
        <ecNumber evidence="4">2.7.11.22</ecNumber>
        <ecNumber evidence="3">2.7.11.23</ecNumber>
    </recommendedName>
</protein>
<evidence type="ECO:0000256" key="14">
    <source>
        <dbReference type="ARBA" id="ARBA00047811"/>
    </source>
</evidence>
<comment type="catalytic activity">
    <reaction evidence="14">
        <text>L-threonyl-[protein] + ATP = O-phospho-L-threonyl-[protein] + ADP + H(+)</text>
        <dbReference type="Rhea" id="RHEA:46608"/>
        <dbReference type="Rhea" id="RHEA-COMP:11060"/>
        <dbReference type="Rhea" id="RHEA-COMP:11605"/>
        <dbReference type="ChEBI" id="CHEBI:15378"/>
        <dbReference type="ChEBI" id="CHEBI:30013"/>
        <dbReference type="ChEBI" id="CHEBI:30616"/>
        <dbReference type="ChEBI" id="CHEBI:61977"/>
        <dbReference type="ChEBI" id="CHEBI:456216"/>
        <dbReference type="EC" id="2.7.11.22"/>
    </reaction>
</comment>
<reference evidence="19 20" key="1">
    <citation type="journal article" date="2015" name="Genome Biol. Evol.">
        <title>Phylogenomic analyses indicate that early fungi evolved digesting cell walls of algal ancestors of land plants.</title>
        <authorList>
            <person name="Chang Y."/>
            <person name="Wang S."/>
            <person name="Sekimoto S."/>
            <person name="Aerts A.L."/>
            <person name="Choi C."/>
            <person name="Clum A."/>
            <person name="LaButti K.M."/>
            <person name="Lindquist E.A."/>
            <person name="Yee Ngan C."/>
            <person name="Ohm R.A."/>
            <person name="Salamov A.A."/>
            <person name="Grigoriev I.V."/>
            <person name="Spatafora J.W."/>
            <person name="Berbee M.L."/>
        </authorList>
    </citation>
    <scope>NUCLEOTIDE SEQUENCE [LARGE SCALE GENOMIC DNA]</scope>
    <source>
        <strain evidence="19 20">NRRL 1564</strain>
    </source>
</reference>
<evidence type="ECO:0000256" key="4">
    <source>
        <dbReference type="ARBA" id="ARBA00012425"/>
    </source>
</evidence>
<evidence type="ECO:0000256" key="16">
    <source>
        <dbReference type="ARBA" id="ARBA00049280"/>
    </source>
</evidence>
<dbReference type="InterPro" id="IPR000719">
    <property type="entry name" value="Prot_kinase_dom"/>
</dbReference>
<feature type="domain" description="Protein kinase" evidence="18">
    <location>
        <begin position="19"/>
        <end position="327"/>
    </location>
</feature>
<dbReference type="STRING" id="763665.A0A2G5B9A8"/>
<dbReference type="SMART" id="SM00220">
    <property type="entry name" value="S_TKc"/>
    <property type="match status" value="1"/>
</dbReference>
<evidence type="ECO:0000256" key="9">
    <source>
        <dbReference type="ARBA" id="ARBA00022741"/>
    </source>
</evidence>
<proteinExistence type="inferred from homology"/>
<dbReference type="InterPro" id="IPR011009">
    <property type="entry name" value="Kinase-like_dom_sf"/>
</dbReference>
<evidence type="ECO:0000256" key="5">
    <source>
        <dbReference type="ARBA" id="ARBA00022491"/>
    </source>
</evidence>
<dbReference type="Gene3D" id="1.10.510.10">
    <property type="entry name" value="Transferase(Phosphotransferase) domain 1"/>
    <property type="match status" value="1"/>
</dbReference>
<dbReference type="GO" id="GO:0008353">
    <property type="term" value="F:RNA polymerase II CTD heptapeptide repeat kinase activity"/>
    <property type="evidence" value="ECO:0007669"/>
    <property type="project" value="UniProtKB-EC"/>
</dbReference>
<keyword evidence="6" id="KW-0723">Serine/threonine-protein kinase</keyword>
<evidence type="ECO:0000256" key="7">
    <source>
        <dbReference type="ARBA" id="ARBA00022679"/>
    </source>
</evidence>
<keyword evidence="10 19" id="KW-0418">Kinase</keyword>
<keyword evidence="11" id="KW-0067">ATP-binding</keyword>
<evidence type="ECO:0000256" key="15">
    <source>
        <dbReference type="ARBA" id="ARBA00048367"/>
    </source>
</evidence>
<dbReference type="FunFam" id="1.10.510.10:FF:000408">
    <property type="entry name" value="Serine/threonine-protein kinase SSN3"/>
    <property type="match status" value="1"/>
</dbReference>
<comment type="catalytic activity">
    <reaction evidence="16">
        <text>[DNA-directed RNA polymerase] + ATP = phospho-[DNA-directed RNA polymerase] + ADP + H(+)</text>
        <dbReference type="Rhea" id="RHEA:10216"/>
        <dbReference type="Rhea" id="RHEA-COMP:11321"/>
        <dbReference type="Rhea" id="RHEA-COMP:11322"/>
        <dbReference type="ChEBI" id="CHEBI:15378"/>
        <dbReference type="ChEBI" id="CHEBI:30616"/>
        <dbReference type="ChEBI" id="CHEBI:43176"/>
        <dbReference type="ChEBI" id="CHEBI:68546"/>
        <dbReference type="ChEBI" id="CHEBI:456216"/>
        <dbReference type="EC" id="2.7.11.23"/>
    </reaction>
</comment>
<dbReference type="Proteomes" id="UP000242474">
    <property type="component" value="Unassembled WGS sequence"/>
</dbReference>
<dbReference type="AlphaFoldDB" id="A0A2G5B9A8"/>
<dbReference type="PANTHER" id="PTHR24056:SF495">
    <property type="entry name" value="CYCLIN-DEPENDENT KINASE 8-RELATED"/>
    <property type="match status" value="1"/>
</dbReference>
<dbReference type="InterPro" id="IPR050108">
    <property type="entry name" value="CDK"/>
</dbReference>
<dbReference type="EC" id="2.7.11.22" evidence="4"/>
<evidence type="ECO:0000259" key="18">
    <source>
        <dbReference type="PROSITE" id="PS50011"/>
    </source>
</evidence>
<keyword evidence="8" id="KW-0479">Metal-binding</keyword>
<evidence type="ECO:0000313" key="20">
    <source>
        <dbReference type="Proteomes" id="UP000242474"/>
    </source>
</evidence>